<keyword evidence="5" id="KW-0663">Pyridoxal phosphate</keyword>
<accession>H3NLY8</accession>
<dbReference type="InterPro" id="IPR015421">
    <property type="entry name" value="PyrdxlP-dep_Trfase_major"/>
</dbReference>
<organism evidence="10 11">
    <name type="scientific">Helcococcus kunzii ATCC 51366</name>
    <dbReference type="NCBI Taxonomy" id="883114"/>
    <lineage>
        <taxon>Bacteria</taxon>
        <taxon>Bacillati</taxon>
        <taxon>Bacillota</taxon>
        <taxon>Tissierellia</taxon>
        <taxon>Tissierellales</taxon>
        <taxon>Peptoniphilaceae</taxon>
        <taxon>Helcococcus</taxon>
    </lineage>
</organism>
<evidence type="ECO:0000259" key="9">
    <source>
        <dbReference type="Pfam" id="PF00266"/>
    </source>
</evidence>
<evidence type="ECO:0000313" key="10">
    <source>
        <dbReference type="EMBL" id="EHR35658.1"/>
    </source>
</evidence>
<comment type="similarity">
    <text evidence="2">Belongs to the class-V pyridoxal-phosphate-dependent aminotransferase family. NifS/IscS subfamily.</text>
</comment>
<gene>
    <name evidence="10" type="ORF">HMPREF9709_00349</name>
</gene>
<evidence type="ECO:0000256" key="5">
    <source>
        <dbReference type="ARBA" id="ARBA00022898"/>
    </source>
</evidence>
<dbReference type="InterPro" id="IPR015422">
    <property type="entry name" value="PyrdxlP-dep_Trfase_small"/>
</dbReference>
<evidence type="ECO:0000256" key="4">
    <source>
        <dbReference type="ARBA" id="ARBA00022723"/>
    </source>
</evidence>
<dbReference type="EMBL" id="AGEI01000011">
    <property type="protein sequence ID" value="EHR35658.1"/>
    <property type="molecule type" value="Genomic_DNA"/>
</dbReference>
<dbReference type="InterPro" id="IPR015424">
    <property type="entry name" value="PyrdxlP-dep_Trfase"/>
</dbReference>
<dbReference type="RefSeq" id="WP_005397362.1">
    <property type="nucleotide sequence ID" value="NZ_JH601088.1"/>
</dbReference>
<dbReference type="Gene3D" id="3.40.640.10">
    <property type="entry name" value="Type I PLP-dependent aspartate aminotransferase-like (Major domain)"/>
    <property type="match status" value="1"/>
</dbReference>
<evidence type="ECO:0000256" key="7">
    <source>
        <dbReference type="ARBA" id="ARBA00023014"/>
    </source>
</evidence>
<feature type="domain" description="Aminotransferase class V" evidence="9">
    <location>
        <begin position="2"/>
        <end position="348"/>
    </location>
</feature>
<name>H3NLY8_9FIRM</name>
<comment type="catalytic activity">
    <reaction evidence="8">
        <text>(sulfur carrier)-H + L-cysteine = (sulfur carrier)-SH + L-alanine</text>
        <dbReference type="Rhea" id="RHEA:43892"/>
        <dbReference type="Rhea" id="RHEA-COMP:14737"/>
        <dbReference type="Rhea" id="RHEA-COMP:14739"/>
        <dbReference type="ChEBI" id="CHEBI:29917"/>
        <dbReference type="ChEBI" id="CHEBI:35235"/>
        <dbReference type="ChEBI" id="CHEBI:57972"/>
        <dbReference type="ChEBI" id="CHEBI:64428"/>
        <dbReference type="EC" id="2.8.1.7"/>
    </reaction>
</comment>
<comment type="caution">
    <text evidence="10">The sequence shown here is derived from an EMBL/GenBank/DDBJ whole genome shotgun (WGS) entry which is preliminary data.</text>
</comment>
<protein>
    <recommendedName>
        <fullName evidence="9">Aminotransferase class V domain-containing protein</fullName>
    </recommendedName>
</protein>
<dbReference type="InterPro" id="IPR000192">
    <property type="entry name" value="Aminotrans_V_dom"/>
</dbReference>
<dbReference type="HOGENOM" id="CLU_003433_0_0_9"/>
<dbReference type="eggNOG" id="COG1104">
    <property type="taxonomic scope" value="Bacteria"/>
</dbReference>
<dbReference type="SUPFAM" id="SSF53383">
    <property type="entry name" value="PLP-dependent transferases"/>
    <property type="match status" value="1"/>
</dbReference>
<proteinExistence type="inferred from homology"/>
<evidence type="ECO:0000256" key="6">
    <source>
        <dbReference type="ARBA" id="ARBA00023004"/>
    </source>
</evidence>
<dbReference type="STRING" id="883114.HMPREF9709_00349"/>
<sequence>MTYLDYASTSMKRSNVLNNLINKIEDFDGNPSSTHRLGRNANKYLEEARSIIAEEIGAKSDNIFFTSGASESNNTVIANFNNANFEIISSNIEHKSILEPLKRNKSKVILLEVGKDGKVSLEDLRKNINENTKLVSLIYVNNETGVIQPIKEIGQLLKDKDIWFHVDAVQALGHVDIDVNEIKCDSMSLSGHKIGGLNGFGVLYLRKNLKPLIAGGNQEHGQRAGTSNLLAALSMAHSIEYMKSEKDHITEIKKYFLDKLKNIPHEINGDLECTSNHIVNVYFPFAKSDLLLTYLDMNDIYVSAGSACLAGSLEPSYVIEAMYDKERAKKSVRFSFGFTNTKEDIDKVIETLEMFYDRKSKL</sequence>
<keyword evidence="11" id="KW-1185">Reference proteome</keyword>
<dbReference type="GO" id="GO:0046872">
    <property type="term" value="F:metal ion binding"/>
    <property type="evidence" value="ECO:0007669"/>
    <property type="project" value="UniProtKB-KW"/>
</dbReference>
<comment type="cofactor">
    <cofactor evidence="1">
        <name>pyridoxal 5'-phosphate</name>
        <dbReference type="ChEBI" id="CHEBI:597326"/>
    </cofactor>
</comment>
<dbReference type="InterPro" id="IPR016454">
    <property type="entry name" value="Cysteine_dSase"/>
</dbReference>
<keyword evidence="6" id="KW-0408">Iron</keyword>
<dbReference type="Proteomes" id="UP000004191">
    <property type="component" value="Unassembled WGS sequence"/>
</dbReference>
<reference evidence="10 11" key="1">
    <citation type="submission" date="2012-01" db="EMBL/GenBank/DDBJ databases">
        <title>The Genome Sequence of Helcococcus kunzii ATCC 51366.</title>
        <authorList>
            <consortium name="The Broad Institute Genome Sequencing Platform"/>
            <person name="Earl A."/>
            <person name="Ward D."/>
            <person name="Feldgarden M."/>
            <person name="Gevers D."/>
            <person name="Huys G."/>
            <person name="Young S.K."/>
            <person name="Zeng Q."/>
            <person name="Gargeya S."/>
            <person name="Fitzgerald M."/>
            <person name="Haas B."/>
            <person name="Abouelleil A."/>
            <person name="Alvarado L."/>
            <person name="Arachchi H.M."/>
            <person name="Berlin A."/>
            <person name="Chapman S.B."/>
            <person name="Gearin G."/>
            <person name="Goldberg J."/>
            <person name="Griggs A."/>
            <person name="Gujja S."/>
            <person name="Hansen M."/>
            <person name="Heiman D."/>
            <person name="Howarth C."/>
            <person name="Larimer J."/>
            <person name="Lui A."/>
            <person name="MacDonald P.J.P."/>
            <person name="McCowen C."/>
            <person name="Montmayeur A."/>
            <person name="Murphy C."/>
            <person name="Neiman D."/>
            <person name="Pearson M."/>
            <person name="Priest M."/>
            <person name="Roberts A."/>
            <person name="Saif S."/>
            <person name="Shea T."/>
            <person name="Sisk P."/>
            <person name="Stolte C."/>
            <person name="Sykes S."/>
            <person name="Wortman J."/>
            <person name="Nusbaum C."/>
            <person name="Birren B."/>
        </authorList>
    </citation>
    <scope>NUCLEOTIDE SEQUENCE [LARGE SCALE GENOMIC DNA]</scope>
    <source>
        <strain evidence="10 11">ATCC 51366</strain>
    </source>
</reference>
<evidence type="ECO:0000256" key="2">
    <source>
        <dbReference type="ARBA" id="ARBA00006490"/>
    </source>
</evidence>
<dbReference type="OrthoDB" id="9808002at2"/>
<dbReference type="GO" id="GO:0031071">
    <property type="term" value="F:cysteine desulfurase activity"/>
    <property type="evidence" value="ECO:0007669"/>
    <property type="project" value="UniProtKB-EC"/>
</dbReference>
<dbReference type="PIRSF" id="PIRSF005572">
    <property type="entry name" value="NifS"/>
    <property type="match status" value="1"/>
</dbReference>
<evidence type="ECO:0000313" key="11">
    <source>
        <dbReference type="Proteomes" id="UP000004191"/>
    </source>
</evidence>
<evidence type="ECO:0000256" key="8">
    <source>
        <dbReference type="ARBA" id="ARBA00050776"/>
    </source>
</evidence>
<evidence type="ECO:0000256" key="3">
    <source>
        <dbReference type="ARBA" id="ARBA00022679"/>
    </source>
</evidence>
<keyword evidence="4" id="KW-0479">Metal-binding</keyword>
<dbReference type="Gene3D" id="1.10.260.50">
    <property type="match status" value="1"/>
</dbReference>
<dbReference type="PATRIC" id="fig|883114.3.peg.344"/>
<dbReference type="PANTHER" id="PTHR11601:SF34">
    <property type="entry name" value="CYSTEINE DESULFURASE"/>
    <property type="match status" value="1"/>
</dbReference>
<dbReference type="GeneID" id="96998361"/>
<evidence type="ECO:0000256" key="1">
    <source>
        <dbReference type="ARBA" id="ARBA00001933"/>
    </source>
</evidence>
<dbReference type="PANTHER" id="PTHR11601">
    <property type="entry name" value="CYSTEINE DESULFURYLASE FAMILY MEMBER"/>
    <property type="match status" value="1"/>
</dbReference>
<dbReference type="Pfam" id="PF00266">
    <property type="entry name" value="Aminotran_5"/>
    <property type="match status" value="1"/>
</dbReference>
<dbReference type="GO" id="GO:0051536">
    <property type="term" value="F:iron-sulfur cluster binding"/>
    <property type="evidence" value="ECO:0007669"/>
    <property type="project" value="UniProtKB-KW"/>
</dbReference>
<keyword evidence="7" id="KW-0411">Iron-sulfur</keyword>
<dbReference type="Gene3D" id="3.90.1150.10">
    <property type="entry name" value="Aspartate Aminotransferase, domain 1"/>
    <property type="match status" value="1"/>
</dbReference>
<dbReference type="AlphaFoldDB" id="H3NLY8"/>
<keyword evidence="3" id="KW-0808">Transferase</keyword>